<reference evidence="3" key="1">
    <citation type="submission" date="2016-12" db="EMBL/GenBank/DDBJ databases">
        <authorList>
            <person name="Jung M.Y."/>
            <person name="Lee S.H."/>
        </authorList>
    </citation>
    <scope>NUCLEOTIDE SEQUENCE [LARGE SCALE GENOMIC DNA]</scope>
    <source>
        <strain evidence="3">WiKim39</strain>
    </source>
</reference>
<feature type="compositionally biased region" description="Basic and acidic residues" evidence="1">
    <location>
        <begin position="257"/>
        <end position="276"/>
    </location>
</feature>
<dbReference type="OrthoDB" id="2312593at2"/>
<feature type="region of interest" description="Disordered" evidence="1">
    <location>
        <begin position="256"/>
        <end position="276"/>
    </location>
</feature>
<proteinExistence type="predicted"/>
<organism evidence="2 3">
    <name type="scientific">Companilactobacillus allii</name>
    <dbReference type="NCBI Taxonomy" id="1847728"/>
    <lineage>
        <taxon>Bacteria</taxon>
        <taxon>Bacillati</taxon>
        <taxon>Bacillota</taxon>
        <taxon>Bacilli</taxon>
        <taxon>Lactobacillales</taxon>
        <taxon>Lactobacillaceae</taxon>
        <taxon>Companilactobacillus</taxon>
    </lineage>
</organism>
<evidence type="ECO:0000313" key="3">
    <source>
        <dbReference type="Proteomes" id="UP000187499"/>
    </source>
</evidence>
<name>A0A1P8Q3K5_9LACO</name>
<evidence type="ECO:0000256" key="1">
    <source>
        <dbReference type="SAM" id="MobiDB-lite"/>
    </source>
</evidence>
<sequence>MKRKSLLSLFLILILSLSTLCTNIIYSYAATTTNSSAEITDITELDGTYQGSINYTLDSDKTELKINSSDPSKFDLDVFKSELGSKNVTLDKETDIITLNLSNHADKKLQGTFNFKLDKTDSFSISITDSDGNILTTKELNTDKEKIVNNDEENADSDNDEKEINTVDETKEVTNTQNNKDDDFSWKQSYTLRLSKGPTLEYASGNKATPFLYFGDFFYARKEMKVQEAYQKDTGRGKSGRFNSLTAPNFATVLQKANDKEELHTTSSDEKDNGEIGKEFITKGRHIYTHNMGDGQQKDDVTGSKGTFVTTDIHNYNHVTDQRSMPSMMGPDNLGSTVAMLTIPKLFYKEDPDTGYEQQKLTFQQQYIAGKIKYKIEITIIIKFNKSGEMVTEVNYKNIGDKEFKDFIGFVFHDIAFNKDYAQEYDKSKKIYHGGYVPLRSLGNNRGMYAQSDSIHARVNFHMNKSDSPAAWAARTTTNSSHQFKGYTASGGILSLVFTGILQAKFTGNPWKHHMNDKYRRTPWYQPGNVPEGLFNSFRTFEDPGDKGNEPGAGKRLGRIYKKKGFANFIDEKTYLWDAGMTMRTDPKILEVDDTETIRYSRSFDIIDEKFAPVVILDQNGTLDEPDMIEPDSHNYNLSGSWYDFDSLSTDLYWTMDDETLDSKKKINSYSQSSNDRIDGVPHDWNEKISVKDYKPGLHTVNVWMMDKEGNKSVVKRSSINISRAATNEPQLIITSPHATQNAPFTPNGESLSLHGYWTDLNSSTLKKMSYTIDDGPENLIPDADLNNPHPGKEVLWKIPKLDISHVTDLKPHKLTMTIYDDNDLQGSDTMYFQRKEGTIGLSTPTEISFGEHILAGNDSSKIHPQFEDKLEVTDYRANTGNSMHLLLEINNFQNIKYEKMKLNHLVYWDDQLTDDNLNIGTSTDPKDGNWVTKTDFTDIVKQKLALVFQYDGLPKYGEFNSEWNWSLVDAI</sequence>
<dbReference type="AlphaFoldDB" id="A0A1P8Q3K5"/>
<dbReference type="EMBL" id="CP019323">
    <property type="protein sequence ID" value="APX72441.1"/>
    <property type="molecule type" value="Genomic_DNA"/>
</dbReference>
<gene>
    <name evidence="2" type="ORF">BTM29_07710</name>
</gene>
<dbReference type="Proteomes" id="UP000187499">
    <property type="component" value="Chromosome"/>
</dbReference>
<keyword evidence="3" id="KW-1185">Reference proteome</keyword>
<accession>A0A1P8Q3K5</accession>
<dbReference type="RefSeq" id="WP_076615709.1">
    <property type="nucleotide sequence ID" value="NZ_CP019323.1"/>
</dbReference>
<dbReference type="KEGG" id="lalw:BTM29_07710"/>
<evidence type="ECO:0000313" key="2">
    <source>
        <dbReference type="EMBL" id="APX72441.1"/>
    </source>
</evidence>
<dbReference type="STRING" id="1847728.BTM29_07710"/>
<protein>
    <submittedName>
        <fullName evidence="2">Uncharacterized protein</fullName>
    </submittedName>
</protein>